<dbReference type="EMBL" id="JAGGMR010000001">
    <property type="protein sequence ID" value="MBP2187603.1"/>
    <property type="molecule type" value="Genomic_DNA"/>
</dbReference>
<feature type="domain" description="Activator of Hsp90 ATPase homologue 1/2-like C-terminal" evidence="2">
    <location>
        <begin position="13"/>
        <end position="133"/>
    </location>
</feature>
<dbReference type="Pfam" id="PF08327">
    <property type="entry name" value="AHSA1"/>
    <property type="match status" value="1"/>
</dbReference>
<sequence>MSDFSYRLTRTIDVPVDAVWQAWTIADQYEQWSYAAPGSVSLDVRPGGAWSATMVDPEGNRVELGGSYLEVEQNRRLVLSMKTPMGETEMELDLTDKGQSTEVVLSQNCGSAEERDMAEQGSTMLLDSLTAFLAGRA</sequence>
<evidence type="ECO:0000313" key="3">
    <source>
        <dbReference type="EMBL" id="MBP2187603.1"/>
    </source>
</evidence>
<keyword evidence="4" id="KW-1185">Reference proteome</keyword>
<dbReference type="CDD" id="cd07814">
    <property type="entry name" value="SRPBCC_CalC_Aha1-like"/>
    <property type="match status" value="1"/>
</dbReference>
<comment type="caution">
    <text evidence="3">The sequence shown here is derived from an EMBL/GenBank/DDBJ whole genome shotgun (WGS) entry which is preliminary data.</text>
</comment>
<comment type="similarity">
    <text evidence="1">Belongs to the AHA1 family.</text>
</comment>
<gene>
    <name evidence="3" type="ORF">BJ987_000504</name>
</gene>
<name>A0ABS4Q7N0_9NOCA</name>
<dbReference type="InterPro" id="IPR023393">
    <property type="entry name" value="START-like_dom_sf"/>
</dbReference>
<reference evidence="3 4" key="1">
    <citation type="submission" date="2021-03" db="EMBL/GenBank/DDBJ databases">
        <title>Sequencing the genomes of 1000 actinobacteria strains.</title>
        <authorList>
            <person name="Klenk H.-P."/>
        </authorList>
    </citation>
    <scope>NUCLEOTIDE SEQUENCE [LARGE SCALE GENOMIC DNA]</scope>
    <source>
        <strain evidence="3 4">DSM 45516</strain>
    </source>
</reference>
<organism evidence="3 4">
    <name type="scientific">Nocardia goodfellowii</name>
    <dbReference type="NCBI Taxonomy" id="882446"/>
    <lineage>
        <taxon>Bacteria</taxon>
        <taxon>Bacillati</taxon>
        <taxon>Actinomycetota</taxon>
        <taxon>Actinomycetes</taxon>
        <taxon>Mycobacteriales</taxon>
        <taxon>Nocardiaceae</taxon>
        <taxon>Nocardia</taxon>
    </lineage>
</organism>
<protein>
    <submittedName>
        <fullName evidence="3">Uncharacterized protein YndB with AHSA1/START domain</fullName>
    </submittedName>
</protein>
<dbReference type="Proteomes" id="UP001519325">
    <property type="component" value="Unassembled WGS sequence"/>
</dbReference>
<evidence type="ECO:0000313" key="4">
    <source>
        <dbReference type="Proteomes" id="UP001519325"/>
    </source>
</evidence>
<dbReference type="SUPFAM" id="SSF55961">
    <property type="entry name" value="Bet v1-like"/>
    <property type="match status" value="1"/>
</dbReference>
<evidence type="ECO:0000259" key="2">
    <source>
        <dbReference type="Pfam" id="PF08327"/>
    </source>
</evidence>
<dbReference type="RefSeq" id="WP_209884298.1">
    <property type="nucleotide sequence ID" value="NZ_JAGGMR010000001.1"/>
</dbReference>
<accession>A0ABS4Q7N0</accession>
<dbReference type="Gene3D" id="3.30.530.20">
    <property type="match status" value="1"/>
</dbReference>
<proteinExistence type="inferred from homology"/>
<dbReference type="InterPro" id="IPR013538">
    <property type="entry name" value="ASHA1/2-like_C"/>
</dbReference>
<evidence type="ECO:0000256" key="1">
    <source>
        <dbReference type="ARBA" id="ARBA00006817"/>
    </source>
</evidence>